<dbReference type="EMBL" id="ML003191">
    <property type="protein sequence ID" value="RKP34471.1"/>
    <property type="molecule type" value="Genomic_DNA"/>
</dbReference>
<accession>A0A4P9ZP95</accession>
<organism evidence="1 2">
    <name type="scientific">Dimargaris cristalligena</name>
    <dbReference type="NCBI Taxonomy" id="215637"/>
    <lineage>
        <taxon>Eukaryota</taxon>
        <taxon>Fungi</taxon>
        <taxon>Fungi incertae sedis</taxon>
        <taxon>Zoopagomycota</taxon>
        <taxon>Kickxellomycotina</taxon>
        <taxon>Dimargaritomycetes</taxon>
        <taxon>Dimargaritales</taxon>
        <taxon>Dimargaritaceae</taxon>
        <taxon>Dimargaris</taxon>
    </lineage>
</organism>
<reference evidence="2" key="1">
    <citation type="journal article" date="2018" name="Nat. Microbiol.">
        <title>Leveraging single-cell genomics to expand the fungal tree of life.</title>
        <authorList>
            <person name="Ahrendt S.R."/>
            <person name="Quandt C.A."/>
            <person name="Ciobanu D."/>
            <person name="Clum A."/>
            <person name="Salamov A."/>
            <person name="Andreopoulos B."/>
            <person name="Cheng J.F."/>
            <person name="Woyke T."/>
            <person name="Pelin A."/>
            <person name="Henrissat B."/>
            <person name="Reynolds N.K."/>
            <person name="Benny G.L."/>
            <person name="Smith M.E."/>
            <person name="James T.Y."/>
            <person name="Grigoriev I.V."/>
        </authorList>
    </citation>
    <scope>NUCLEOTIDE SEQUENCE [LARGE SCALE GENOMIC DNA]</scope>
    <source>
        <strain evidence="2">RSA 468</strain>
    </source>
</reference>
<keyword evidence="2" id="KW-1185">Reference proteome</keyword>
<protein>
    <submittedName>
        <fullName evidence="1">Uncharacterized protein</fullName>
    </submittedName>
</protein>
<gene>
    <name evidence="1" type="ORF">BJ085DRAFT_34118</name>
</gene>
<proteinExistence type="predicted"/>
<dbReference type="AlphaFoldDB" id="A0A4P9ZP95"/>
<name>A0A4P9ZP95_9FUNG</name>
<dbReference type="Proteomes" id="UP000268162">
    <property type="component" value="Unassembled WGS sequence"/>
</dbReference>
<evidence type="ECO:0000313" key="2">
    <source>
        <dbReference type="Proteomes" id="UP000268162"/>
    </source>
</evidence>
<sequence length="357" mass="40754">MKAVHLAESLAKSIQYFGAIASPGDHPIIDKYIKDDVNNAGIEVADAWMALFKQETIFELVNRIAYGLENPDGLTRYANLLPWAHKTAPVTEVLLVENLEKETLAVNFPILAVATTSGAVEFASYLRAFFHGTNSQVINRAIATKFSVQYQVTIRSIFSPVLSHIFRASMYHVTWYLYKYAPFPKVRDFFENALHIDNTKDISSNDEQSRNARLALVLAAHKFLATVDTEMREIIRGEIAYFNQMAKWPSSLNEEKEDYLDCLLHYELHNARQVLIQQWDPRKQLAGLIAKEDPDIDINECYTLLYHPGRVNFWEDDGFGINVIQSLLWQSPDIRYTFQDEQKKGPLPQLPNAPANT</sequence>
<evidence type="ECO:0000313" key="1">
    <source>
        <dbReference type="EMBL" id="RKP34471.1"/>
    </source>
</evidence>